<evidence type="ECO:0000256" key="7">
    <source>
        <dbReference type="ARBA" id="ARBA00022777"/>
    </source>
</evidence>
<dbReference type="GO" id="GO:0016301">
    <property type="term" value="F:kinase activity"/>
    <property type="evidence" value="ECO:0007669"/>
    <property type="project" value="UniProtKB-KW"/>
</dbReference>
<dbReference type="InterPro" id="IPR003661">
    <property type="entry name" value="HisK_dim/P_dom"/>
</dbReference>
<dbReference type="InterPro" id="IPR050428">
    <property type="entry name" value="TCS_sensor_his_kinase"/>
</dbReference>
<evidence type="ECO:0000313" key="13">
    <source>
        <dbReference type="EMBL" id="GAA1109386.1"/>
    </source>
</evidence>
<dbReference type="InterPro" id="IPR003594">
    <property type="entry name" value="HATPase_dom"/>
</dbReference>
<dbReference type="InterPro" id="IPR036890">
    <property type="entry name" value="HATPase_C_sf"/>
</dbReference>
<accession>A0ABP4EH69</accession>
<dbReference type="Proteomes" id="UP001501581">
    <property type="component" value="Unassembled WGS sequence"/>
</dbReference>
<dbReference type="PROSITE" id="PS50109">
    <property type="entry name" value="HIS_KIN"/>
    <property type="match status" value="1"/>
</dbReference>
<dbReference type="RefSeq" id="WP_343995856.1">
    <property type="nucleotide sequence ID" value="NZ_BAAALG010000012.1"/>
</dbReference>
<protein>
    <recommendedName>
        <fullName evidence="3">histidine kinase</fullName>
        <ecNumber evidence="3">2.7.13.3</ecNumber>
    </recommendedName>
</protein>
<dbReference type="CDD" id="cd00082">
    <property type="entry name" value="HisKA"/>
    <property type="match status" value="1"/>
</dbReference>
<dbReference type="PROSITE" id="PS50885">
    <property type="entry name" value="HAMP"/>
    <property type="match status" value="1"/>
</dbReference>
<feature type="transmembrane region" description="Helical" evidence="10">
    <location>
        <begin position="5"/>
        <end position="22"/>
    </location>
</feature>
<dbReference type="Gene3D" id="1.10.287.130">
    <property type="match status" value="1"/>
</dbReference>
<feature type="domain" description="HAMP" evidence="12">
    <location>
        <begin position="150"/>
        <end position="202"/>
    </location>
</feature>
<feature type="transmembrane region" description="Helical" evidence="10">
    <location>
        <begin position="126"/>
        <end position="149"/>
    </location>
</feature>
<dbReference type="SUPFAM" id="SSF55874">
    <property type="entry name" value="ATPase domain of HSP90 chaperone/DNA topoisomerase II/histidine kinase"/>
    <property type="match status" value="1"/>
</dbReference>
<dbReference type="Pfam" id="PF00672">
    <property type="entry name" value="HAMP"/>
    <property type="match status" value="1"/>
</dbReference>
<organism evidence="13 14">
    <name type="scientific">Nocardioides dubius</name>
    <dbReference type="NCBI Taxonomy" id="317019"/>
    <lineage>
        <taxon>Bacteria</taxon>
        <taxon>Bacillati</taxon>
        <taxon>Actinomycetota</taxon>
        <taxon>Actinomycetes</taxon>
        <taxon>Propionibacteriales</taxon>
        <taxon>Nocardioidaceae</taxon>
        <taxon>Nocardioides</taxon>
    </lineage>
</organism>
<keyword evidence="14" id="KW-1185">Reference proteome</keyword>
<evidence type="ECO:0000256" key="3">
    <source>
        <dbReference type="ARBA" id="ARBA00012438"/>
    </source>
</evidence>
<dbReference type="Pfam" id="PF18092">
    <property type="entry name" value="DraK_HK_N"/>
    <property type="match status" value="1"/>
</dbReference>
<evidence type="ECO:0000259" key="11">
    <source>
        <dbReference type="PROSITE" id="PS50109"/>
    </source>
</evidence>
<dbReference type="InterPro" id="IPR040868">
    <property type="entry name" value="DraK_HK_N"/>
</dbReference>
<keyword evidence="10" id="KW-0472">Membrane</keyword>
<evidence type="ECO:0000256" key="10">
    <source>
        <dbReference type="SAM" id="Phobius"/>
    </source>
</evidence>
<keyword evidence="4" id="KW-0597">Phosphoprotein</keyword>
<keyword evidence="5" id="KW-0808">Transferase</keyword>
<evidence type="ECO:0000256" key="1">
    <source>
        <dbReference type="ARBA" id="ARBA00000085"/>
    </source>
</evidence>
<dbReference type="SMART" id="SM00387">
    <property type="entry name" value="HATPase_c"/>
    <property type="match status" value="1"/>
</dbReference>
<dbReference type="InterPro" id="IPR005467">
    <property type="entry name" value="His_kinase_dom"/>
</dbReference>
<reference evidence="14" key="1">
    <citation type="journal article" date="2019" name="Int. J. Syst. Evol. Microbiol.">
        <title>The Global Catalogue of Microorganisms (GCM) 10K type strain sequencing project: providing services to taxonomists for standard genome sequencing and annotation.</title>
        <authorList>
            <consortium name="The Broad Institute Genomics Platform"/>
            <consortium name="The Broad Institute Genome Sequencing Center for Infectious Disease"/>
            <person name="Wu L."/>
            <person name="Ma J."/>
        </authorList>
    </citation>
    <scope>NUCLEOTIDE SEQUENCE [LARGE SCALE GENOMIC DNA]</scope>
    <source>
        <strain evidence="14">JCM 13008</strain>
    </source>
</reference>
<dbReference type="Gene3D" id="6.10.340.10">
    <property type="match status" value="1"/>
</dbReference>
<comment type="subcellular location">
    <subcellularLocation>
        <location evidence="2">Cell membrane</location>
    </subcellularLocation>
</comment>
<dbReference type="SMART" id="SM00304">
    <property type="entry name" value="HAMP"/>
    <property type="match status" value="1"/>
</dbReference>
<feature type="domain" description="Histidine kinase" evidence="11">
    <location>
        <begin position="210"/>
        <end position="410"/>
    </location>
</feature>
<keyword evidence="7 13" id="KW-0418">Kinase</keyword>
<evidence type="ECO:0000256" key="5">
    <source>
        <dbReference type="ARBA" id="ARBA00022679"/>
    </source>
</evidence>
<comment type="catalytic activity">
    <reaction evidence="1">
        <text>ATP + protein L-histidine = ADP + protein N-phospho-L-histidine.</text>
        <dbReference type="EC" id="2.7.13.3"/>
    </reaction>
</comment>
<evidence type="ECO:0000256" key="4">
    <source>
        <dbReference type="ARBA" id="ARBA00022553"/>
    </source>
</evidence>
<keyword evidence="8 10" id="KW-1133">Transmembrane helix</keyword>
<dbReference type="InterPro" id="IPR036097">
    <property type="entry name" value="HisK_dim/P_sf"/>
</dbReference>
<evidence type="ECO:0000256" key="2">
    <source>
        <dbReference type="ARBA" id="ARBA00004236"/>
    </source>
</evidence>
<dbReference type="PANTHER" id="PTHR45436">
    <property type="entry name" value="SENSOR HISTIDINE KINASE YKOH"/>
    <property type="match status" value="1"/>
</dbReference>
<dbReference type="PANTHER" id="PTHR45436:SF5">
    <property type="entry name" value="SENSOR HISTIDINE KINASE TRCS"/>
    <property type="match status" value="1"/>
</dbReference>
<dbReference type="SMART" id="SM00388">
    <property type="entry name" value="HisKA"/>
    <property type="match status" value="1"/>
</dbReference>
<sequence length="410" mass="44156">MRERLIAALVGMTIAMIALYGIPRAYLLADLVDEQENRKIERSVELLAVVVTERTSSAAPITAEFLEPMLNKAETIEYRSADGTVVRAGDPTTDSDDIVQTRELPDGSTITLSRDGELIGQRISDALLPLILIGLGLIVLAVIVGFLLARRLARPFGELAQAADHLGEGRFEVDLPRYSIPEADAIGVALSRASAQLDELVQREREFAANASHQLRTPITALRLTLEDLTMWPETPPAVADELTANLGELDRLSTAITELLELSRGRRLGEAIDFDLGRLVADTAERWRDHAEERGHRLVHQAGGTFAAHAVPGPVSQILDVLIENACAYGTGTITVEVRDLEHYLSVTVADEGARSIGSEVFERGASAADSTGHGLGLTIASQLATSLGGHLSIAETATTTFLLLLPKR</sequence>
<name>A0ABP4EH69_9ACTN</name>
<comment type="caution">
    <text evidence="13">The sequence shown here is derived from an EMBL/GenBank/DDBJ whole genome shotgun (WGS) entry which is preliminary data.</text>
</comment>
<dbReference type="Pfam" id="PF02518">
    <property type="entry name" value="HATPase_c"/>
    <property type="match status" value="1"/>
</dbReference>
<evidence type="ECO:0000256" key="9">
    <source>
        <dbReference type="ARBA" id="ARBA00023012"/>
    </source>
</evidence>
<dbReference type="Pfam" id="PF00512">
    <property type="entry name" value="HisKA"/>
    <property type="match status" value="1"/>
</dbReference>
<evidence type="ECO:0000313" key="14">
    <source>
        <dbReference type="Proteomes" id="UP001501581"/>
    </source>
</evidence>
<proteinExistence type="predicted"/>
<evidence type="ECO:0000259" key="12">
    <source>
        <dbReference type="PROSITE" id="PS50885"/>
    </source>
</evidence>
<dbReference type="InterPro" id="IPR003660">
    <property type="entry name" value="HAMP_dom"/>
</dbReference>
<gene>
    <name evidence="13" type="primary">draK</name>
    <name evidence="13" type="ORF">GCM10009668_32170</name>
</gene>
<evidence type="ECO:0000256" key="6">
    <source>
        <dbReference type="ARBA" id="ARBA00022692"/>
    </source>
</evidence>
<dbReference type="SUPFAM" id="SSF47384">
    <property type="entry name" value="Homodimeric domain of signal transducing histidine kinase"/>
    <property type="match status" value="1"/>
</dbReference>
<evidence type="ECO:0000256" key="8">
    <source>
        <dbReference type="ARBA" id="ARBA00022989"/>
    </source>
</evidence>
<dbReference type="Gene3D" id="3.30.565.10">
    <property type="entry name" value="Histidine kinase-like ATPase, C-terminal domain"/>
    <property type="match status" value="1"/>
</dbReference>
<keyword evidence="9" id="KW-0902">Two-component regulatory system</keyword>
<dbReference type="EC" id="2.7.13.3" evidence="3"/>
<dbReference type="EMBL" id="BAAALG010000012">
    <property type="protein sequence ID" value="GAA1109386.1"/>
    <property type="molecule type" value="Genomic_DNA"/>
</dbReference>
<keyword evidence="6 10" id="KW-0812">Transmembrane</keyword>